<dbReference type="EMBL" id="BAABGR010000015">
    <property type="protein sequence ID" value="GAA4516021.1"/>
    <property type="molecule type" value="Genomic_DNA"/>
</dbReference>
<sequence length="491" mass="55845">MTGTPVENTLVDIWCIMDFVVPGLLGNAKDFAKEYQTPLKDESTDVKALTERLRNKIGIFIKRRLKSDVAKDLPKKYDNENSRIKSTMPPTQLNRYLQEIELANDTNLDGVDARNQKLKSLWALRDISDHPYLLESQISNFPTVELIESSAKLNTTVGILAEIEAKNEKAILFADRKATQKMLQKVIYDTFRVSPSIINGDTPTKKQDESKQTLSRQQTIDRFQSEEGFNVIIMSPLAAGVGLNVIKANHIIHYTRHWNPAKEEQATDRAYRIGQEKDVFVYYPMAVFPEDMKDEEGNRLKSFDEVLDSLLAYRKNLAASTLFPTEQAEITPDELFGNIFGTKTEIKHKTLSLTDIDRLHPNLFEASIASLYKGQGFEVYLTPYSNDKGVDVVALKNGENYLIQAKQTKSLVGNDAIQEICTAKNYYEAKFKEKFKLLTITNNNYTPTAVLLAGANDVKLLHRAELEKLLKEQRITTKDIHKMDLQRLTKI</sequence>
<accession>A0ABP8R231</accession>
<dbReference type="Pfam" id="PF00176">
    <property type="entry name" value="SNF2-rel_dom"/>
    <property type="match status" value="1"/>
</dbReference>
<comment type="caution">
    <text evidence="3">The sequence shown here is derived from an EMBL/GenBank/DDBJ whole genome shotgun (WGS) entry which is preliminary data.</text>
</comment>
<dbReference type="Pfam" id="PF00271">
    <property type="entry name" value="Helicase_C"/>
    <property type="match status" value="1"/>
</dbReference>
<reference evidence="4" key="1">
    <citation type="journal article" date="2019" name="Int. J. Syst. Evol. Microbiol.">
        <title>The Global Catalogue of Microorganisms (GCM) 10K type strain sequencing project: providing services to taxonomists for standard genome sequencing and annotation.</title>
        <authorList>
            <consortium name="The Broad Institute Genomics Platform"/>
            <consortium name="The Broad Institute Genome Sequencing Center for Infectious Disease"/>
            <person name="Wu L."/>
            <person name="Ma J."/>
        </authorList>
    </citation>
    <scope>NUCLEOTIDE SEQUENCE [LARGE SCALE GENOMIC DNA]</scope>
    <source>
        <strain evidence="4">JCM 17858</strain>
    </source>
</reference>
<dbReference type="InterPro" id="IPR011856">
    <property type="entry name" value="tRNA_endonuc-like_dom_sf"/>
</dbReference>
<evidence type="ECO:0000313" key="4">
    <source>
        <dbReference type="Proteomes" id="UP001500394"/>
    </source>
</evidence>
<dbReference type="InterPro" id="IPR049730">
    <property type="entry name" value="SNF2/RAD54-like_C"/>
</dbReference>
<dbReference type="SMART" id="SM00490">
    <property type="entry name" value="HELICc"/>
    <property type="match status" value="1"/>
</dbReference>
<dbReference type="InterPro" id="IPR000330">
    <property type="entry name" value="SNF2_N"/>
</dbReference>
<evidence type="ECO:0000256" key="1">
    <source>
        <dbReference type="ARBA" id="ARBA00022801"/>
    </source>
</evidence>
<keyword evidence="1" id="KW-0378">Hydrolase</keyword>
<proteinExistence type="predicted"/>
<dbReference type="SUPFAM" id="SSF52540">
    <property type="entry name" value="P-loop containing nucleoside triphosphate hydrolases"/>
    <property type="match status" value="2"/>
</dbReference>
<dbReference type="InterPro" id="IPR027417">
    <property type="entry name" value="P-loop_NTPase"/>
</dbReference>
<gene>
    <name evidence="3" type="ORF">GCM10023173_14670</name>
</gene>
<name>A0ABP8R231_9SPHI</name>
<dbReference type="InterPro" id="IPR038718">
    <property type="entry name" value="SNF2-like_sf"/>
</dbReference>
<feature type="domain" description="Helicase C-terminal" evidence="2">
    <location>
        <begin position="155"/>
        <end position="323"/>
    </location>
</feature>
<dbReference type="InterPro" id="IPR001650">
    <property type="entry name" value="Helicase_C-like"/>
</dbReference>
<dbReference type="Gene3D" id="3.40.1350.10">
    <property type="match status" value="1"/>
</dbReference>
<dbReference type="PROSITE" id="PS51194">
    <property type="entry name" value="HELICASE_CTER"/>
    <property type="match status" value="1"/>
</dbReference>
<protein>
    <recommendedName>
        <fullName evidence="2">Helicase C-terminal domain-containing protein</fullName>
    </recommendedName>
</protein>
<dbReference type="InterPro" id="IPR007560">
    <property type="entry name" value="Restrct_endonuc_IV_Mrr"/>
</dbReference>
<dbReference type="CDD" id="cd18793">
    <property type="entry name" value="SF2_C_SNF"/>
    <property type="match status" value="1"/>
</dbReference>
<dbReference type="SUPFAM" id="SSF52980">
    <property type="entry name" value="Restriction endonuclease-like"/>
    <property type="match status" value="1"/>
</dbReference>
<organism evidence="3 4">
    <name type="scientific">Sphingobacterium thermophilum</name>
    <dbReference type="NCBI Taxonomy" id="768534"/>
    <lineage>
        <taxon>Bacteria</taxon>
        <taxon>Pseudomonadati</taxon>
        <taxon>Bacteroidota</taxon>
        <taxon>Sphingobacteriia</taxon>
        <taxon>Sphingobacteriales</taxon>
        <taxon>Sphingobacteriaceae</taxon>
        <taxon>Sphingobacterium</taxon>
    </lineage>
</organism>
<dbReference type="InterPro" id="IPR050496">
    <property type="entry name" value="SNF2_RAD54_helicase_repair"/>
</dbReference>
<dbReference type="InterPro" id="IPR011335">
    <property type="entry name" value="Restrct_endonuc-II-like"/>
</dbReference>
<dbReference type="Pfam" id="PF04471">
    <property type="entry name" value="Mrr_cat"/>
    <property type="match status" value="1"/>
</dbReference>
<dbReference type="Gene3D" id="3.40.50.300">
    <property type="entry name" value="P-loop containing nucleotide triphosphate hydrolases"/>
    <property type="match status" value="1"/>
</dbReference>
<evidence type="ECO:0000259" key="2">
    <source>
        <dbReference type="PROSITE" id="PS51194"/>
    </source>
</evidence>
<dbReference type="Gene3D" id="3.40.50.10810">
    <property type="entry name" value="Tandem AAA-ATPase domain"/>
    <property type="match status" value="1"/>
</dbReference>
<keyword evidence="4" id="KW-1185">Reference proteome</keyword>
<dbReference type="Proteomes" id="UP001500394">
    <property type="component" value="Unassembled WGS sequence"/>
</dbReference>
<evidence type="ECO:0000313" key="3">
    <source>
        <dbReference type="EMBL" id="GAA4516021.1"/>
    </source>
</evidence>
<dbReference type="PANTHER" id="PTHR45629:SF7">
    <property type="entry name" value="DNA EXCISION REPAIR PROTEIN ERCC-6-RELATED"/>
    <property type="match status" value="1"/>
</dbReference>
<dbReference type="PANTHER" id="PTHR45629">
    <property type="entry name" value="SNF2/RAD54 FAMILY MEMBER"/>
    <property type="match status" value="1"/>
</dbReference>